<organism evidence="3">
    <name type="scientific">Ixodes ricinus</name>
    <name type="common">Common tick</name>
    <name type="synonym">Acarus ricinus</name>
    <dbReference type="NCBI Taxonomy" id="34613"/>
    <lineage>
        <taxon>Eukaryota</taxon>
        <taxon>Metazoa</taxon>
        <taxon>Ecdysozoa</taxon>
        <taxon>Arthropoda</taxon>
        <taxon>Chelicerata</taxon>
        <taxon>Arachnida</taxon>
        <taxon>Acari</taxon>
        <taxon>Parasitiformes</taxon>
        <taxon>Ixodida</taxon>
        <taxon>Ixodoidea</taxon>
        <taxon>Ixodidae</taxon>
        <taxon>Ixodinae</taxon>
        <taxon>Ixodes</taxon>
    </lineage>
</organism>
<dbReference type="AlphaFoldDB" id="A0A147BWZ3"/>
<evidence type="ECO:0000256" key="1">
    <source>
        <dbReference type="SAM" id="MobiDB-lite"/>
    </source>
</evidence>
<sequence length="242" mass="27645">MSLLPCLLGCLFMLEAIGGGAAEDLDEKKYSIDAWRTIMQMGKDEYLLMYRSSKYDGRLGSVAKYVYMRLCEYNNTTQTAKIRFMHSDLSSAFLVGVTQRATVSPSPENKTNIIRFSNADSCNQGTDVLTADYEVLYSNYESCFVLKLLSTEEKRCEMWVKEGFEVYFETEPDKEPSDTEEYEMDDEDEGDVKGGIQRRWRGALGQCVQTYSDICGSLQYKIYEKEICSFSPIMKKTNTTTI</sequence>
<dbReference type="InterPro" id="IPR002970">
    <property type="entry name" value="Tick_his-bd"/>
</dbReference>
<evidence type="ECO:0000313" key="3">
    <source>
        <dbReference type="EMBL" id="JAR95257.1"/>
    </source>
</evidence>
<protein>
    <submittedName>
        <fullName evidence="3">Putative salivary lipocalin</fullName>
    </submittedName>
</protein>
<name>A0A147BWZ3_IXORI</name>
<keyword evidence="2" id="KW-0732">Signal</keyword>
<dbReference type="Gene3D" id="2.40.128.20">
    <property type="match status" value="1"/>
</dbReference>
<dbReference type="InterPro" id="IPR012674">
    <property type="entry name" value="Calycin"/>
</dbReference>
<proteinExistence type="predicted"/>
<dbReference type="GO" id="GO:0043176">
    <property type="term" value="F:amine binding"/>
    <property type="evidence" value="ECO:0007669"/>
    <property type="project" value="InterPro"/>
</dbReference>
<reference evidence="3" key="1">
    <citation type="journal article" date="2018" name="PLoS Negl. Trop. Dis.">
        <title>Sialome diversity of ticks revealed by RNAseq of single tick salivary glands.</title>
        <authorList>
            <person name="Perner J."/>
            <person name="Kropackova S."/>
            <person name="Kopacek P."/>
            <person name="Ribeiro J.M."/>
        </authorList>
    </citation>
    <scope>NUCLEOTIDE SEQUENCE</scope>
    <source>
        <strain evidence="3">Siblings of single egg batch collected in Ceske Budejovice</strain>
        <tissue evidence="3">Salivary glands</tissue>
    </source>
</reference>
<dbReference type="GO" id="GO:0030682">
    <property type="term" value="P:symbiont-mediated perturbation of host defenses"/>
    <property type="evidence" value="ECO:0007669"/>
    <property type="project" value="InterPro"/>
</dbReference>
<dbReference type="Pfam" id="PF02098">
    <property type="entry name" value="His_binding"/>
    <property type="match status" value="1"/>
</dbReference>
<dbReference type="SUPFAM" id="SSF50814">
    <property type="entry name" value="Lipocalins"/>
    <property type="match status" value="1"/>
</dbReference>
<feature type="region of interest" description="Disordered" evidence="1">
    <location>
        <begin position="171"/>
        <end position="192"/>
    </location>
</feature>
<feature type="signal peptide" evidence="2">
    <location>
        <begin position="1"/>
        <end position="22"/>
    </location>
</feature>
<feature type="compositionally biased region" description="Acidic residues" evidence="1">
    <location>
        <begin position="178"/>
        <end position="190"/>
    </location>
</feature>
<dbReference type="EMBL" id="GEGO01000147">
    <property type="protein sequence ID" value="JAR95257.1"/>
    <property type="molecule type" value="Transcribed_RNA"/>
</dbReference>
<feature type="chain" id="PRO_5007543384" evidence="2">
    <location>
        <begin position="23"/>
        <end position="242"/>
    </location>
</feature>
<accession>A0A147BWZ3</accession>
<evidence type="ECO:0000256" key="2">
    <source>
        <dbReference type="SAM" id="SignalP"/>
    </source>
</evidence>